<gene>
    <name evidence="4" type="ORF">N7452_004432</name>
</gene>
<dbReference type="Proteomes" id="UP001147695">
    <property type="component" value="Unassembled WGS sequence"/>
</dbReference>
<protein>
    <submittedName>
        <fullName evidence="4">Uncharacterized protein</fullName>
    </submittedName>
</protein>
<reference evidence="4" key="1">
    <citation type="submission" date="2022-12" db="EMBL/GenBank/DDBJ databases">
        <authorList>
            <person name="Petersen C."/>
        </authorList>
    </citation>
    <scope>NUCLEOTIDE SEQUENCE</scope>
    <source>
        <strain evidence="4">IBT 35673</strain>
    </source>
</reference>
<feature type="chain" id="PRO_5040776738" evidence="3">
    <location>
        <begin position="22"/>
        <end position="297"/>
    </location>
</feature>
<evidence type="ECO:0000256" key="2">
    <source>
        <dbReference type="SAM" id="Phobius"/>
    </source>
</evidence>
<evidence type="ECO:0000256" key="1">
    <source>
        <dbReference type="SAM" id="MobiDB-lite"/>
    </source>
</evidence>
<feature type="transmembrane region" description="Helical" evidence="2">
    <location>
        <begin position="277"/>
        <end position="295"/>
    </location>
</feature>
<dbReference type="EMBL" id="JAPZBQ010000003">
    <property type="protein sequence ID" value="KAJ5337704.1"/>
    <property type="molecule type" value="Genomic_DNA"/>
</dbReference>
<dbReference type="AlphaFoldDB" id="A0A9W9QJ54"/>
<keyword evidence="3" id="KW-0732">Signal</keyword>
<evidence type="ECO:0000313" key="5">
    <source>
        <dbReference type="Proteomes" id="UP001147695"/>
    </source>
</evidence>
<comment type="caution">
    <text evidence="4">The sequence shown here is derived from an EMBL/GenBank/DDBJ whole genome shotgun (WGS) entry which is preliminary data.</text>
</comment>
<evidence type="ECO:0000256" key="3">
    <source>
        <dbReference type="SAM" id="SignalP"/>
    </source>
</evidence>
<organism evidence="4 5">
    <name type="scientific">Penicillium brevicompactum</name>
    <dbReference type="NCBI Taxonomy" id="5074"/>
    <lineage>
        <taxon>Eukaryota</taxon>
        <taxon>Fungi</taxon>
        <taxon>Dikarya</taxon>
        <taxon>Ascomycota</taxon>
        <taxon>Pezizomycotina</taxon>
        <taxon>Eurotiomycetes</taxon>
        <taxon>Eurotiomycetidae</taxon>
        <taxon>Eurotiales</taxon>
        <taxon>Aspergillaceae</taxon>
        <taxon>Penicillium</taxon>
    </lineage>
</organism>
<keyword evidence="2" id="KW-1133">Transmembrane helix</keyword>
<evidence type="ECO:0000313" key="4">
    <source>
        <dbReference type="EMBL" id="KAJ5337704.1"/>
    </source>
</evidence>
<sequence>MLRGYLFVFLVQLRWFALGLADATPTVTIPFVADAPDYFKGYGGKIVGATNDMTTYAINCLPDSESCHAFTPDLTVVYGPSTYGLTAQGMRFDLTSDCTLIGSPTPTQATCIKTTHAHAPELVRIATVAVPDAKESTLGIYPAPLPVTDTGSFAGPVSVASTDATPTAQVPDSDASTTADGNSATTDPPASIYSVESGGYTVAGTLVLASSALTRYHNGTGNATGIAANGTVTVTRTVTALPSDVKCQCECDSKSTISQSPPQSACTSATKNYATKWVPPVALIWTAMFVAVFLVRL</sequence>
<feature type="region of interest" description="Disordered" evidence="1">
    <location>
        <begin position="158"/>
        <end position="190"/>
    </location>
</feature>
<feature type="signal peptide" evidence="3">
    <location>
        <begin position="1"/>
        <end position="21"/>
    </location>
</feature>
<keyword evidence="2" id="KW-0472">Membrane</keyword>
<keyword evidence="2" id="KW-0812">Transmembrane</keyword>
<reference evidence="4" key="2">
    <citation type="journal article" date="2023" name="IMA Fungus">
        <title>Comparative genomic study of the Penicillium genus elucidates a diverse pangenome and 15 lateral gene transfer events.</title>
        <authorList>
            <person name="Petersen C."/>
            <person name="Sorensen T."/>
            <person name="Nielsen M.R."/>
            <person name="Sondergaard T.E."/>
            <person name="Sorensen J.L."/>
            <person name="Fitzpatrick D.A."/>
            <person name="Frisvad J.C."/>
            <person name="Nielsen K.L."/>
        </authorList>
    </citation>
    <scope>NUCLEOTIDE SEQUENCE</scope>
    <source>
        <strain evidence="4">IBT 35673</strain>
    </source>
</reference>
<name>A0A9W9QJ54_PENBR</name>
<accession>A0A9W9QJ54</accession>
<feature type="compositionally biased region" description="Polar residues" evidence="1">
    <location>
        <begin position="159"/>
        <end position="188"/>
    </location>
</feature>
<proteinExistence type="predicted"/>